<evidence type="ECO:0000313" key="4">
    <source>
        <dbReference type="Proteomes" id="UP000230750"/>
    </source>
</evidence>
<gene>
    <name evidence="3" type="ORF">BSL78_02786</name>
</gene>
<proteinExistence type="predicted"/>
<protein>
    <recommendedName>
        <fullName evidence="2">Rhodanese domain-containing protein</fullName>
    </recommendedName>
</protein>
<dbReference type="PROSITE" id="PS50206">
    <property type="entry name" value="RHODANESE_3"/>
    <property type="match status" value="1"/>
</dbReference>
<comment type="caution">
    <text evidence="3">The sequence shown here is derived from an EMBL/GenBank/DDBJ whole genome shotgun (WGS) entry which is preliminary data.</text>
</comment>
<feature type="region of interest" description="Disordered" evidence="1">
    <location>
        <begin position="37"/>
        <end position="58"/>
    </location>
</feature>
<keyword evidence="4" id="KW-1185">Reference proteome</keyword>
<feature type="domain" description="Rhodanese" evidence="2">
    <location>
        <begin position="54"/>
        <end position="128"/>
    </location>
</feature>
<dbReference type="Proteomes" id="UP000230750">
    <property type="component" value="Unassembled WGS sequence"/>
</dbReference>
<dbReference type="Gene3D" id="3.40.250.10">
    <property type="entry name" value="Rhodanese-like domain"/>
    <property type="match status" value="1"/>
</dbReference>
<dbReference type="EMBL" id="MRZV01000061">
    <property type="protein sequence ID" value="PIK60290.1"/>
    <property type="molecule type" value="Genomic_DNA"/>
</dbReference>
<name>A0A2G8LJD3_STIJA</name>
<dbReference type="InterPro" id="IPR036873">
    <property type="entry name" value="Rhodanese-like_dom_sf"/>
</dbReference>
<sequence>MGMIINVVKKQFPKVKNIDTETLNQWLKNTIASMSSKMAATAGGDSKSEQQPPQSPKIALLDVRPEKEYQISFIPSARRVDPEEQDMKKLLQLINEVAPSSEPDKRVQVVMYCSVGYRASILATRLEEFLEKEEEWPRRVAANRSTRAERLDDPEPKLVG</sequence>
<accession>A0A2G8LJD3</accession>
<feature type="region of interest" description="Disordered" evidence="1">
    <location>
        <begin position="135"/>
        <end position="160"/>
    </location>
</feature>
<dbReference type="OrthoDB" id="566238at2759"/>
<reference evidence="3 4" key="1">
    <citation type="journal article" date="2017" name="PLoS Biol.">
        <title>The sea cucumber genome provides insights into morphological evolution and visceral regeneration.</title>
        <authorList>
            <person name="Zhang X."/>
            <person name="Sun L."/>
            <person name="Yuan J."/>
            <person name="Sun Y."/>
            <person name="Gao Y."/>
            <person name="Zhang L."/>
            <person name="Li S."/>
            <person name="Dai H."/>
            <person name="Hamel J.F."/>
            <person name="Liu C."/>
            <person name="Yu Y."/>
            <person name="Liu S."/>
            <person name="Lin W."/>
            <person name="Guo K."/>
            <person name="Jin S."/>
            <person name="Xu P."/>
            <person name="Storey K.B."/>
            <person name="Huan P."/>
            <person name="Zhang T."/>
            <person name="Zhou Y."/>
            <person name="Zhang J."/>
            <person name="Lin C."/>
            <person name="Li X."/>
            <person name="Xing L."/>
            <person name="Huo D."/>
            <person name="Sun M."/>
            <person name="Wang L."/>
            <person name="Mercier A."/>
            <person name="Li F."/>
            <person name="Yang H."/>
            <person name="Xiang J."/>
        </authorList>
    </citation>
    <scope>NUCLEOTIDE SEQUENCE [LARGE SCALE GENOMIC DNA]</scope>
    <source>
        <strain evidence="3">Shaxun</strain>
        <tissue evidence="3">Muscle</tissue>
    </source>
</reference>
<dbReference type="InterPro" id="IPR001763">
    <property type="entry name" value="Rhodanese-like_dom"/>
</dbReference>
<evidence type="ECO:0000313" key="3">
    <source>
        <dbReference type="EMBL" id="PIK60290.1"/>
    </source>
</evidence>
<dbReference type="SMART" id="SM00450">
    <property type="entry name" value="RHOD"/>
    <property type="match status" value="1"/>
</dbReference>
<evidence type="ECO:0000259" key="2">
    <source>
        <dbReference type="PROSITE" id="PS50206"/>
    </source>
</evidence>
<dbReference type="AlphaFoldDB" id="A0A2G8LJD3"/>
<dbReference type="CDD" id="cd00158">
    <property type="entry name" value="RHOD"/>
    <property type="match status" value="1"/>
</dbReference>
<evidence type="ECO:0000256" key="1">
    <source>
        <dbReference type="SAM" id="MobiDB-lite"/>
    </source>
</evidence>
<organism evidence="3 4">
    <name type="scientific">Stichopus japonicus</name>
    <name type="common">Sea cucumber</name>
    <dbReference type="NCBI Taxonomy" id="307972"/>
    <lineage>
        <taxon>Eukaryota</taxon>
        <taxon>Metazoa</taxon>
        <taxon>Echinodermata</taxon>
        <taxon>Eleutherozoa</taxon>
        <taxon>Echinozoa</taxon>
        <taxon>Holothuroidea</taxon>
        <taxon>Aspidochirotacea</taxon>
        <taxon>Aspidochirotida</taxon>
        <taxon>Stichopodidae</taxon>
        <taxon>Apostichopus</taxon>
    </lineage>
</organism>
<dbReference type="SUPFAM" id="SSF52821">
    <property type="entry name" value="Rhodanese/Cell cycle control phosphatase"/>
    <property type="match status" value="1"/>
</dbReference>
<dbReference type="Pfam" id="PF00581">
    <property type="entry name" value="Rhodanese"/>
    <property type="match status" value="1"/>
</dbReference>
<feature type="compositionally biased region" description="Basic and acidic residues" evidence="1">
    <location>
        <begin position="146"/>
        <end position="160"/>
    </location>
</feature>